<dbReference type="EMBL" id="QWLN02001056">
    <property type="protein sequence ID" value="TEA41736.1"/>
    <property type="molecule type" value="Genomic_DNA"/>
</dbReference>
<evidence type="ECO:0000313" key="3">
    <source>
        <dbReference type="Proteomes" id="UP000295264"/>
    </source>
</evidence>
<dbReference type="Proteomes" id="UP000295264">
    <property type="component" value="Unassembled WGS sequence"/>
</dbReference>
<feature type="region of interest" description="Disordered" evidence="1">
    <location>
        <begin position="1"/>
        <end position="38"/>
    </location>
</feature>
<proteinExistence type="predicted"/>
<comment type="caution">
    <text evidence="2">The sequence shown here is derived from an EMBL/GenBank/DDBJ whole genome shotgun (WGS) entry which is preliminary data.</text>
</comment>
<dbReference type="AlphaFoldDB" id="A0A484H2Q9"/>
<gene>
    <name evidence="2" type="ORF">DBR06_SOUSAS26310016</name>
</gene>
<accession>A0A484H2Q9</accession>
<organism evidence="2 3">
    <name type="scientific">Sousa chinensis</name>
    <name type="common">Indo-pacific humpbacked dolphin</name>
    <name type="synonym">Steno chinensis</name>
    <dbReference type="NCBI Taxonomy" id="103600"/>
    <lineage>
        <taxon>Eukaryota</taxon>
        <taxon>Metazoa</taxon>
        <taxon>Chordata</taxon>
        <taxon>Craniata</taxon>
        <taxon>Vertebrata</taxon>
        <taxon>Euteleostomi</taxon>
        <taxon>Mammalia</taxon>
        <taxon>Eutheria</taxon>
        <taxon>Laurasiatheria</taxon>
        <taxon>Artiodactyla</taxon>
        <taxon>Whippomorpha</taxon>
        <taxon>Cetacea</taxon>
        <taxon>Odontoceti</taxon>
        <taxon>Delphinidae</taxon>
        <taxon>Sousa</taxon>
    </lineage>
</organism>
<evidence type="ECO:0000256" key="1">
    <source>
        <dbReference type="SAM" id="MobiDB-lite"/>
    </source>
</evidence>
<feature type="non-terminal residue" evidence="2">
    <location>
        <position position="1"/>
    </location>
</feature>
<evidence type="ECO:0000313" key="2">
    <source>
        <dbReference type="EMBL" id="TEA41736.1"/>
    </source>
</evidence>
<sequence length="38" mass="3993">LTTRHGVRVPAQPSLPARHLFPPRSLSCPGARAEGGTT</sequence>
<feature type="non-terminal residue" evidence="2">
    <location>
        <position position="38"/>
    </location>
</feature>
<name>A0A484H2Q9_SOUCH</name>
<protein>
    <submittedName>
        <fullName evidence="2">Uncharacterized protein</fullName>
    </submittedName>
</protein>
<reference evidence="2 3" key="1">
    <citation type="journal article" date="2018" name="Genomics">
        <title>Molecular footprints of inshore aquatic adaptation in Indo-Pacific humpback dolphin (Sousa chinensis).</title>
        <authorList>
            <person name="Ming Y."/>
            <person name="Jian J."/>
            <person name="Yu F."/>
            <person name="Yu X."/>
            <person name="Wang J."/>
            <person name="Liu W."/>
        </authorList>
    </citation>
    <scope>NUCLEOTIDE SEQUENCE [LARGE SCALE GENOMIC DNA]</scope>
    <source>
        <strain evidence="2">MY-2018</strain>
        <tissue evidence="2">Skin</tissue>
    </source>
</reference>
<keyword evidence="3" id="KW-1185">Reference proteome</keyword>